<evidence type="ECO:0000313" key="3">
    <source>
        <dbReference type="Proteomes" id="UP000811619"/>
    </source>
</evidence>
<dbReference type="Proteomes" id="UP000811619">
    <property type="component" value="Unassembled WGS sequence"/>
</dbReference>
<evidence type="ECO:0000256" key="1">
    <source>
        <dbReference type="SAM" id="MobiDB-lite"/>
    </source>
</evidence>
<feature type="region of interest" description="Disordered" evidence="1">
    <location>
        <begin position="122"/>
        <end position="158"/>
    </location>
</feature>
<evidence type="ECO:0000313" key="2">
    <source>
        <dbReference type="EMBL" id="KAG5928218.1"/>
    </source>
</evidence>
<accession>A0A8K0NN13</accession>
<protein>
    <submittedName>
        <fullName evidence="2">Uncharacterized protein</fullName>
    </submittedName>
</protein>
<proteinExistence type="predicted"/>
<reference evidence="2" key="1">
    <citation type="journal article" date="2020" name="bioRxiv">
        <title>Whole genome comparisons of ergot fungi reveals the divergence and evolution of species within the genus Claviceps are the result of varying mechanisms driving genome evolution and host range expansion.</title>
        <authorList>
            <person name="Wyka S.A."/>
            <person name="Mondo S.J."/>
            <person name="Liu M."/>
            <person name="Dettman J."/>
            <person name="Nalam V."/>
            <person name="Broders K.D."/>
        </authorList>
    </citation>
    <scope>NUCLEOTIDE SEQUENCE</scope>
    <source>
        <strain evidence="2">CCC 489</strain>
    </source>
</reference>
<dbReference type="OrthoDB" id="4959020at2759"/>
<sequence>MVAIPAAYTLMTPSLPPAYVPELEEYGYGTPPPAYDFSRLFSFVYGISYHVIFDFCHHFQHLAKSDYERARCIRSLYYLGDDFDASDSPPILSGEFHTTVVTIQQGGAAAASTEAPYQLALSDASSKDDGSQDGSSFAGTGVGGASPDAESGEGAAFGSESPLPAMLVAAGVSGRRNESIVRAMASFVVALLFWAL</sequence>
<comment type="caution">
    <text evidence="2">The sequence shown here is derived from an EMBL/GenBank/DDBJ whole genome shotgun (WGS) entry which is preliminary data.</text>
</comment>
<dbReference type="EMBL" id="SRPY01000131">
    <property type="protein sequence ID" value="KAG5928218.1"/>
    <property type="molecule type" value="Genomic_DNA"/>
</dbReference>
<name>A0A8K0NN13_9HYPO</name>
<gene>
    <name evidence="2" type="ORF">E4U42_001102</name>
</gene>
<organism evidence="2 3">
    <name type="scientific">Claviceps africana</name>
    <dbReference type="NCBI Taxonomy" id="83212"/>
    <lineage>
        <taxon>Eukaryota</taxon>
        <taxon>Fungi</taxon>
        <taxon>Dikarya</taxon>
        <taxon>Ascomycota</taxon>
        <taxon>Pezizomycotina</taxon>
        <taxon>Sordariomycetes</taxon>
        <taxon>Hypocreomycetidae</taxon>
        <taxon>Hypocreales</taxon>
        <taxon>Clavicipitaceae</taxon>
        <taxon>Claviceps</taxon>
    </lineage>
</organism>
<dbReference type="AlphaFoldDB" id="A0A8K0NN13"/>
<keyword evidence="3" id="KW-1185">Reference proteome</keyword>